<evidence type="ECO:0000256" key="5">
    <source>
        <dbReference type="ARBA" id="ARBA00023136"/>
    </source>
</evidence>
<feature type="transmembrane region" description="Helical" evidence="6">
    <location>
        <begin position="43"/>
        <end position="64"/>
    </location>
</feature>
<feature type="transmembrane region" description="Helical" evidence="6">
    <location>
        <begin position="99"/>
        <end position="118"/>
    </location>
</feature>
<organism evidence="7 8">
    <name type="scientific">Actinomadura keratinilytica</name>
    <dbReference type="NCBI Taxonomy" id="547461"/>
    <lineage>
        <taxon>Bacteria</taxon>
        <taxon>Bacillati</taxon>
        <taxon>Actinomycetota</taxon>
        <taxon>Actinomycetes</taxon>
        <taxon>Streptosporangiales</taxon>
        <taxon>Thermomonosporaceae</taxon>
        <taxon>Actinomadura</taxon>
    </lineage>
</organism>
<keyword evidence="5 6" id="KW-0472">Membrane</keyword>
<keyword evidence="3 6" id="KW-0812">Transmembrane</keyword>
<evidence type="ECO:0000313" key="8">
    <source>
        <dbReference type="Proteomes" id="UP001500266"/>
    </source>
</evidence>
<gene>
    <name evidence="7" type="ORF">GCM10022416_53960</name>
</gene>
<evidence type="ECO:0000256" key="6">
    <source>
        <dbReference type="SAM" id="Phobius"/>
    </source>
</evidence>
<keyword evidence="8" id="KW-1185">Reference proteome</keyword>
<protein>
    <recommendedName>
        <fullName evidence="9">ABC transporter permease</fullName>
    </recommendedName>
</protein>
<evidence type="ECO:0008006" key="9">
    <source>
        <dbReference type="Google" id="ProtNLM"/>
    </source>
</evidence>
<evidence type="ECO:0000313" key="7">
    <source>
        <dbReference type="EMBL" id="GAA4154293.1"/>
    </source>
</evidence>
<evidence type="ECO:0000256" key="1">
    <source>
        <dbReference type="ARBA" id="ARBA00004651"/>
    </source>
</evidence>
<keyword evidence="2" id="KW-1003">Cell membrane</keyword>
<comment type="subcellular location">
    <subcellularLocation>
        <location evidence="1">Cell membrane</location>
        <topology evidence="1">Multi-pass membrane protein</topology>
    </subcellularLocation>
</comment>
<accession>A0ABP7ZDF5</accession>
<name>A0ABP7ZDF5_9ACTN</name>
<reference evidence="8" key="1">
    <citation type="journal article" date="2019" name="Int. J. Syst. Evol. Microbiol.">
        <title>The Global Catalogue of Microorganisms (GCM) 10K type strain sequencing project: providing services to taxonomists for standard genome sequencing and annotation.</title>
        <authorList>
            <consortium name="The Broad Institute Genomics Platform"/>
            <consortium name="The Broad Institute Genome Sequencing Center for Infectious Disease"/>
            <person name="Wu L."/>
            <person name="Ma J."/>
        </authorList>
    </citation>
    <scope>NUCLEOTIDE SEQUENCE [LARGE SCALE GENOMIC DNA]</scope>
    <source>
        <strain evidence="8">JCM 17316</strain>
    </source>
</reference>
<dbReference type="CDD" id="cd06579">
    <property type="entry name" value="TM_PBP1_transp_AraH_like"/>
    <property type="match status" value="1"/>
</dbReference>
<dbReference type="InterPro" id="IPR001851">
    <property type="entry name" value="ABC_transp_permease"/>
</dbReference>
<sequence length="149" mass="15050">MPADGGDNPTSPGRRRSVFGRHVTAVGANPEAARLTGISVPKVLVRVYVISGICAGIAGVIVGARLQSAVPDLGTGYELQAIAAVVLGGTSLSGGRGGIGGTFIGAMLIGVLVNGMTLLNVSSYYRLIIQGAVILAAIAIDRLRLRGGR</sequence>
<evidence type="ECO:0000256" key="3">
    <source>
        <dbReference type="ARBA" id="ARBA00022692"/>
    </source>
</evidence>
<dbReference type="PANTHER" id="PTHR32196:SF72">
    <property type="entry name" value="RIBOSE IMPORT PERMEASE PROTEIN RBSC"/>
    <property type="match status" value="1"/>
</dbReference>
<evidence type="ECO:0000256" key="2">
    <source>
        <dbReference type="ARBA" id="ARBA00022475"/>
    </source>
</evidence>
<dbReference type="Proteomes" id="UP001500266">
    <property type="component" value="Unassembled WGS sequence"/>
</dbReference>
<dbReference type="EMBL" id="BAABDO010000120">
    <property type="protein sequence ID" value="GAA4154293.1"/>
    <property type="molecule type" value="Genomic_DNA"/>
</dbReference>
<dbReference type="RefSeq" id="WP_345024451.1">
    <property type="nucleotide sequence ID" value="NZ_BAABDO010000120.1"/>
</dbReference>
<evidence type="ECO:0000256" key="4">
    <source>
        <dbReference type="ARBA" id="ARBA00022989"/>
    </source>
</evidence>
<keyword evidence="4 6" id="KW-1133">Transmembrane helix</keyword>
<dbReference type="PANTHER" id="PTHR32196">
    <property type="entry name" value="ABC TRANSPORTER PERMEASE PROTEIN YPHD-RELATED-RELATED"/>
    <property type="match status" value="1"/>
</dbReference>
<comment type="caution">
    <text evidence="7">The sequence shown here is derived from an EMBL/GenBank/DDBJ whole genome shotgun (WGS) entry which is preliminary data.</text>
</comment>
<proteinExistence type="predicted"/>
<dbReference type="Pfam" id="PF02653">
    <property type="entry name" value="BPD_transp_2"/>
    <property type="match status" value="1"/>
</dbReference>